<accession>A0A370TE62</accession>
<keyword evidence="1" id="KW-0472">Membrane</keyword>
<dbReference type="RefSeq" id="XP_031866443.1">
    <property type="nucleotide sequence ID" value="XM_032017012.1"/>
</dbReference>
<dbReference type="AlphaFoldDB" id="A0A370TE62"/>
<keyword evidence="1" id="KW-1133">Transmembrane helix</keyword>
<dbReference type="PANTHER" id="PTHR37852:SF1">
    <property type="entry name" value="HIG1 DOMAIN-CONTAINING PROTEIN"/>
    <property type="match status" value="1"/>
</dbReference>
<keyword evidence="3" id="KW-1185">Reference proteome</keyword>
<gene>
    <name evidence="2" type="ORF">BP5553_08389</name>
</gene>
<keyword evidence="1" id="KW-0812">Transmembrane</keyword>
<evidence type="ECO:0000313" key="3">
    <source>
        <dbReference type="Proteomes" id="UP000254866"/>
    </source>
</evidence>
<name>A0A370TE62_9HELO</name>
<proteinExistence type="predicted"/>
<dbReference type="PANTHER" id="PTHR37852">
    <property type="entry name" value="YALI0B21208P"/>
    <property type="match status" value="1"/>
</dbReference>
<organism evidence="2 3">
    <name type="scientific">Venustampulla echinocandica</name>
    <dbReference type="NCBI Taxonomy" id="2656787"/>
    <lineage>
        <taxon>Eukaryota</taxon>
        <taxon>Fungi</taxon>
        <taxon>Dikarya</taxon>
        <taxon>Ascomycota</taxon>
        <taxon>Pezizomycotina</taxon>
        <taxon>Leotiomycetes</taxon>
        <taxon>Helotiales</taxon>
        <taxon>Pleuroascaceae</taxon>
        <taxon>Venustampulla</taxon>
    </lineage>
</organism>
<reference evidence="2 3" key="1">
    <citation type="journal article" date="2018" name="IMA Fungus">
        <title>IMA Genome-F 9: Draft genome sequence of Annulohypoxylon stygium, Aspergillus mulundensis, Berkeleyomyces basicola (syn. Thielaviopsis basicola), Ceratocystis smalleyi, two Cercospora beticola strains, Coleophoma cylindrospora, Fusarium fracticaudum, Phialophora cf. hyalina, and Morchella septimelata.</title>
        <authorList>
            <person name="Wingfield B.D."/>
            <person name="Bills G.F."/>
            <person name="Dong Y."/>
            <person name="Huang W."/>
            <person name="Nel W.J."/>
            <person name="Swalarsk-Parry B.S."/>
            <person name="Vaghefi N."/>
            <person name="Wilken P.M."/>
            <person name="An Z."/>
            <person name="de Beer Z.W."/>
            <person name="De Vos L."/>
            <person name="Chen L."/>
            <person name="Duong T.A."/>
            <person name="Gao Y."/>
            <person name="Hammerbacher A."/>
            <person name="Kikkert J.R."/>
            <person name="Li Y."/>
            <person name="Li H."/>
            <person name="Li K."/>
            <person name="Li Q."/>
            <person name="Liu X."/>
            <person name="Ma X."/>
            <person name="Naidoo K."/>
            <person name="Pethybridge S.J."/>
            <person name="Sun J."/>
            <person name="Steenkamp E.T."/>
            <person name="van der Nest M.A."/>
            <person name="van Wyk S."/>
            <person name="Wingfield M.J."/>
            <person name="Xiong C."/>
            <person name="Yue Q."/>
            <person name="Zhang X."/>
        </authorList>
    </citation>
    <scope>NUCLEOTIDE SEQUENCE [LARGE SCALE GENOMIC DNA]</scope>
    <source>
        <strain evidence="2 3">BP 5553</strain>
    </source>
</reference>
<feature type="transmembrane region" description="Helical" evidence="1">
    <location>
        <begin position="41"/>
        <end position="63"/>
    </location>
</feature>
<comment type="caution">
    <text evidence="2">The sequence shown here is derived from an EMBL/GenBank/DDBJ whole genome shotgun (WGS) entry which is preliminary data.</text>
</comment>
<sequence>MASASDEDYLETEKRMAEERARWKAEQIRLLRLDSRASLPFGMRLPLATTLSCLAGMGLGLTYGSKTAGFKFRAENAHRLPTSSTGWYLYHKSKNYHMALGGVKEGIKLGAKLSFWTAGFFSIEEMFDRYRGTRDFFNTVIASLAVAGGFSLWNRFPIQTAAKTAKTGLAIGLAYGLAQDALGVAKGRGPSYVDFILRRGRRTSKADVEQDGAV</sequence>
<evidence type="ECO:0000313" key="2">
    <source>
        <dbReference type="EMBL" id="RDL32950.1"/>
    </source>
</evidence>
<evidence type="ECO:0000256" key="1">
    <source>
        <dbReference type="SAM" id="Phobius"/>
    </source>
</evidence>
<protein>
    <submittedName>
        <fullName evidence="2">Uncharacterized protein</fullName>
    </submittedName>
</protein>
<dbReference type="GeneID" id="43601238"/>
<feature type="transmembrane region" description="Helical" evidence="1">
    <location>
        <begin position="136"/>
        <end position="153"/>
    </location>
</feature>
<dbReference type="Proteomes" id="UP000254866">
    <property type="component" value="Unassembled WGS sequence"/>
</dbReference>
<dbReference type="OrthoDB" id="5584028at2759"/>
<dbReference type="STRING" id="2656787.A0A370TE62"/>
<dbReference type="EMBL" id="NPIC01000009">
    <property type="protein sequence ID" value="RDL32950.1"/>
    <property type="molecule type" value="Genomic_DNA"/>
</dbReference>